<dbReference type="InterPro" id="IPR023228">
    <property type="entry name" value="SAM_OH_AdoTrfase_N_sf"/>
</dbReference>
<dbReference type="Pfam" id="PF01887">
    <property type="entry name" value="SAM_HAT_N"/>
    <property type="match status" value="1"/>
</dbReference>
<dbReference type="AlphaFoldDB" id="A0A212J207"/>
<evidence type="ECO:0000256" key="1">
    <source>
        <dbReference type="ARBA" id="ARBA00022691"/>
    </source>
</evidence>
<dbReference type="Gene3D" id="3.40.50.10790">
    <property type="entry name" value="S-adenosyl-l-methionine hydroxide adenosyltransferase, N-terminal"/>
    <property type="match status" value="1"/>
</dbReference>
<name>A0A212J207_9PROT</name>
<accession>A0A212J207</accession>
<evidence type="ECO:0000256" key="2">
    <source>
        <dbReference type="ARBA" id="ARBA00024035"/>
    </source>
</evidence>
<keyword evidence="1" id="KW-0949">S-adenosyl-L-methionine</keyword>
<evidence type="ECO:0000313" key="5">
    <source>
        <dbReference type="EMBL" id="SBV93488.1"/>
    </source>
</evidence>
<gene>
    <name evidence="5" type="ORF">KL86APRO_10390</name>
</gene>
<sequence>MAHRPAPLLALFSDFGSAGPYVGQVMAAWAAAAPEIPRVALFSESPAFDVEAGAHLLFAFTRTLPQGSVIEAVVDPGVGGPRGVVAVSADGLWFVAPDNGLLAVVVQRARTCAAWRVAWRPEAEIPQTFHGRDLFAPIAAALARGGEPPAPCAAVDLPALLRDVSDPAFRVVLVDPYGNLMTGIRASDVPPETRVAVGGEILGAAPRFEACAAGEAFWYANANGLLEIAVNRGSAAARFGAKVGTPVRLVRS</sequence>
<dbReference type="InterPro" id="IPR002747">
    <property type="entry name" value="SAM_OH_AdoTrfase"/>
</dbReference>
<reference evidence="5" key="1">
    <citation type="submission" date="2016-04" db="EMBL/GenBank/DDBJ databases">
        <authorList>
            <person name="Evans L.H."/>
            <person name="Alamgir A."/>
            <person name="Owens N."/>
            <person name="Weber N.D."/>
            <person name="Virtaneva K."/>
            <person name="Barbian K."/>
            <person name="Babar A."/>
            <person name="Rosenke K."/>
        </authorList>
    </citation>
    <scope>NUCLEOTIDE SEQUENCE</scope>
    <source>
        <strain evidence="5">86</strain>
    </source>
</reference>
<evidence type="ECO:0000259" key="4">
    <source>
        <dbReference type="Pfam" id="PF20257"/>
    </source>
</evidence>
<organism evidence="5">
    <name type="scientific">uncultured Alphaproteobacteria bacterium</name>
    <dbReference type="NCBI Taxonomy" id="91750"/>
    <lineage>
        <taxon>Bacteria</taxon>
        <taxon>Pseudomonadati</taxon>
        <taxon>Pseudomonadota</taxon>
        <taxon>Alphaproteobacteria</taxon>
        <taxon>environmental samples</taxon>
    </lineage>
</organism>
<dbReference type="PIRSF" id="PIRSF006779">
    <property type="entry name" value="UCP006779"/>
    <property type="match status" value="1"/>
</dbReference>
<comment type="similarity">
    <text evidence="2">Belongs to the SAM hydrolase / SAM-dependent halogenase family.</text>
</comment>
<dbReference type="SUPFAM" id="SSF101852">
    <property type="entry name" value="Bacterial fluorinating enzyme, C-terminal domain"/>
    <property type="match status" value="1"/>
</dbReference>
<evidence type="ECO:0008006" key="6">
    <source>
        <dbReference type="Google" id="ProtNLM"/>
    </source>
</evidence>
<dbReference type="EMBL" id="FLUO01000001">
    <property type="protein sequence ID" value="SBV93488.1"/>
    <property type="molecule type" value="Genomic_DNA"/>
</dbReference>
<evidence type="ECO:0000259" key="3">
    <source>
        <dbReference type="Pfam" id="PF01887"/>
    </source>
</evidence>
<protein>
    <recommendedName>
        <fullName evidence="6">SAM-dependent chlorinase/fluorinase</fullName>
    </recommendedName>
</protein>
<dbReference type="InterPro" id="IPR046470">
    <property type="entry name" value="SAM_HAT_C"/>
</dbReference>
<dbReference type="Gene3D" id="2.40.30.90">
    <property type="entry name" value="Bacterial fluorinating enzyme like"/>
    <property type="match status" value="1"/>
</dbReference>
<dbReference type="Pfam" id="PF20257">
    <property type="entry name" value="SAM_HAT_C"/>
    <property type="match status" value="1"/>
</dbReference>
<feature type="domain" description="S-adenosyl-l-methionine hydroxide adenosyltransferase N-terminal" evidence="3">
    <location>
        <begin position="10"/>
        <end position="148"/>
    </location>
</feature>
<dbReference type="SUPFAM" id="SSF102522">
    <property type="entry name" value="Bacterial fluorinating enzyme, N-terminal domain"/>
    <property type="match status" value="1"/>
</dbReference>
<dbReference type="InterPro" id="IPR046469">
    <property type="entry name" value="SAM_HAT_N"/>
</dbReference>
<dbReference type="PANTHER" id="PTHR35092:SF1">
    <property type="entry name" value="CHLORINASE MJ1651"/>
    <property type="match status" value="1"/>
</dbReference>
<dbReference type="PANTHER" id="PTHR35092">
    <property type="entry name" value="CHLORINASE MJ1651"/>
    <property type="match status" value="1"/>
</dbReference>
<dbReference type="InterPro" id="IPR023227">
    <property type="entry name" value="SAM_OH_AdoTrfase_C_sf"/>
</dbReference>
<proteinExistence type="inferred from homology"/>
<feature type="domain" description="S-adenosyl-l-methionine hydroxide adenosyltransferase C-terminal" evidence="4">
    <location>
        <begin position="170"/>
        <end position="248"/>
    </location>
</feature>